<evidence type="ECO:0000256" key="4">
    <source>
        <dbReference type="ARBA" id="ARBA00022679"/>
    </source>
</evidence>
<evidence type="ECO:0000256" key="5">
    <source>
        <dbReference type="ARBA" id="ARBA00022691"/>
    </source>
</evidence>
<organism evidence="8 9">
    <name type="scientific">Dunaliella salina</name>
    <name type="common">Green alga</name>
    <name type="synonym">Protococcus salinus</name>
    <dbReference type="NCBI Taxonomy" id="3046"/>
    <lineage>
        <taxon>Eukaryota</taxon>
        <taxon>Viridiplantae</taxon>
        <taxon>Chlorophyta</taxon>
        <taxon>core chlorophytes</taxon>
        <taxon>Chlorophyceae</taxon>
        <taxon>CS clade</taxon>
        <taxon>Chlamydomonadales</taxon>
        <taxon>Dunaliellaceae</taxon>
        <taxon>Dunaliella</taxon>
    </lineage>
</organism>
<evidence type="ECO:0000256" key="3">
    <source>
        <dbReference type="ARBA" id="ARBA00022603"/>
    </source>
</evidence>
<gene>
    <name evidence="8" type="ORF">DUNSADRAFT_14660</name>
</gene>
<dbReference type="Gene3D" id="3.40.50.150">
    <property type="entry name" value="Vaccinia Virus protein VP39"/>
    <property type="match status" value="1"/>
</dbReference>
<name>A0ABQ7G6Z3_DUNSA</name>
<dbReference type="InterPro" id="IPR003358">
    <property type="entry name" value="tRNA_(Gua-N-7)_MeTrfase_Trmb"/>
</dbReference>
<evidence type="ECO:0000256" key="7">
    <source>
        <dbReference type="SAM" id="MobiDB-lite"/>
    </source>
</evidence>
<comment type="caution">
    <text evidence="8">The sequence shown here is derived from an EMBL/GenBank/DDBJ whole genome shotgun (WGS) entry which is preliminary data.</text>
</comment>
<keyword evidence="4" id="KW-0808">Transferase</keyword>
<dbReference type="PANTHER" id="PTHR23417">
    <property type="entry name" value="3-DEOXY-D-MANNO-OCTULOSONIC-ACID TRANSFERASE/TRNA GUANINE-N 7 - -METHYLTRANSFERASE"/>
    <property type="match status" value="1"/>
</dbReference>
<evidence type="ECO:0000313" key="8">
    <source>
        <dbReference type="EMBL" id="KAF5830378.1"/>
    </source>
</evidence>
<dbReference type="EMBL" id="MU070048">
    <property type="protein sequence ID" value="KAF5830378.1"/>
    <property type="molecule type" value="Genomic_DNA"/>
</dbReference>
<dbReference type="PROSITE" id="PS51625">
    <property type="entry name" value="SAM_MT_TRMB"/>
    <property type="match status" value="1"/>
</dbReference>
<keyword evidence="9" id="KW-1185">Reference proteome</keyword>
<protein>
    <recommendedName>
        <fullName evidence="2">tRNA (guanine(46)-N(7))-methyltransferase</fullName>
        <ecNumber evidence="2">2.1.1.33</ecNumber>
    </recommendedName>
</protein>
<dbReference type="Pfam" id="PF02390">
    <property type="entry name" value="Methyltransf_4"/>
    <property type="match status" value="1"/>
</dbReference>
<evidence type="ECO:0000256" key="1">
    <source>
        <dbReference type="ARBA" id="ARBA00000142"/>
    </source>
</evidence>
<keyword evidence="3" id="KW-0489">Methyltransferase</keyword>
<evidence type="ECO:0000256" key="2">
    <source>
        <dbReference type="ARBA" id="ARBA00011977"/>
    </source>
</evidence>
<keyword evidence="6" id="KW-0819">tRNA processing</keyword>
<sequence length="414" mass="45444">MSLTTVDKVACSPCAGVPAAYKCLCTRSKLRLVSPRFHAIAAPFSQVRKVAVLESQSILNYQLACDYALVTFLLLCVARLDMQAVHVSKRRYDRLRKPSSELQWALLFQAPEKPLIVDVGCGQGRCLLLLATQQEACRHQQHHHQHHQHHHESSPKNLQIDIEELPHKALQTMPSCEDLTPGRTQLCGGMEANFLGLDVGSSVVAQANQWAVERGLSHCLQYVTADASVALQQLRLYPGPVQAVAVQFPDPHYRHERHVVTPAFVSECVALLEPGGVVLLQSDMESTAVAMRNMFYRCGGYAFEPHDSHSQGQFQGQPGRYSSSNKMGSTGKSAGSLDAWSQHHSIMGAMSEVSGGSYSGSLPGINGYAWADAGWLAQSPWAPTEREVYHAQITGAPVFRLLLQRNSFKAATVH</sequence>
<evidence type="ECO:0000256" key="6">
    <source>
        <dbReference type="ARBA" id="ARBA00022694"/>
    </source>
</evidence>
<dbReference type="PANTHER" id="PTHR23417:SF21">
    <property type="entry name" value="TRNA (GUANINE-N(7)-)-METHYLTRANSFERASE"/>
    <property type="match status" value="1"/>
</dbReference>
<dbReference type="SUPFAM" id="SSF53335">
    <property type="entry name" value="S-adenosyl-L-methionine-dependent methyltransferases"/>
    <property type="match status" value="1"/>
</dbReference>
<dbReference type="Proteomes" id="UP000815325">
    <property type="component" value="Unassembled WGS sequence"/>
</dbReference>
<comment type="catalytic activity">
    <reaction evidence="1">
        <text>guanosine(46) in tRNA + S-adenosyl-L-methionine = N(7)-methylguanosine(46) in tRNA + S-adenosyl-L-homocysteine</text>
        <dbReference type="Rhea" id="RHEA:42708"/>
        <dbReference type="Rhea" id="RHEA-COMP:10188"/>
        <dbReference type="Rhea" id="RHEA-COMP:10189"/>
        <dbReference type="ChEBI" id="CHEBI:57856"/>
        <dbReference type="ChEBI" id="CHEBI:59789"/>
        <dbReference type="ChEBI" id="CHEBI:74269"/>
        <dbReference type="ChEBI" id="CHEBI:74480"/>
        <dbReference type="EC" id="2.1.1.33"/>
    </reaction>
</comment>
<dbReference type="EC" id="2.1.1.33" evidence="2"/>
<dbReference type="InterPro" id="IPR029063">
    <property type="entry name" value="SAM-dependent_MTases_sf"/>
</dbReference>
<accession>A0ABQ7G6Z3</accession>
<reference evidence="8" key="1">
    <citation type="submission" date="2017-08" db="EMBL/GenBank/DDBJ databases">
        <authorList>
            <person name="Polle J.E."/>
            <person name="Barry K."/>
            <person name="Cushman J."/>
            <person name="Schmutz J."/>
            <person name="Tran D."/>
            <person name="Hathwaick L.T."/>
            <person name="Yim W.C."/>
            <person name="Jenkins J."/>
            <person name="Mckie-Krisberg Z.M."/>
            <person name="Prochnik S."/>
            <person name="Lindquist E."/>
            <person name="Dockter R.B."/>
            <person name="Adam C."/>
            <person name="Molina H."/>
            <person name="Bunkerborg J."/>
            <person name="Jin E."/>
            <person name="Buchheim M."/>
            <person name="Magnuson J."/>
        </authorList>
    </citation>
    <scope>NUCLEOTIDE SEQUENCE</scope>
    <source>
        <strain evidence="8">CCAP 19/18</strain>
    </source>
</reference>
<evidence type="ECO:0000313" key="9">
    <source>
        <dbReference type="Proteomes" id="UP000815325"/>
    </source>
</evidence>
<feature type="compositionally biased region" description="Polar residues" evidence="7">
    <location>
        <begin position="310"/>
        <end position="333"/>
    </location>
</feature>
<keyword evidence="5" id="KW-0949">S-adenosyl-L-methionine</keyword>
<proteinExistence type="predicted"/>
<feature type="region of interest" description="Disordered" evidence="7">
    <location>
        <begin position="307"/>
        <end position="334"/>
    </location>
</feature>